<evidence type="ECO:0000256" key="3">
    <source>
        <dbReference type="HAMAP-Rule" id="MF_02219"/>
    </source>
</evidence>
<dbReference type="PATRIC" id="fig|1560201.3.peg.1074"/>
<evidence type="ECO:0000259" key="7">
    <source>
        <dbReference type="Pfam" id="PF03958"/>
    </source>
</evidence>
<evidence type="ECO:0000256" key="2">
    <source>
        <dbReference type="ARBA" id="ARBA00022729"/>
    </source>
</evidence>
<dbReference type="HAMAP" id="MF_02219">
    <property type="entry name" value="Type_III_secretin"/>
    <property type="match status" value="1"/>
</dbReference>
<feature type="domain" description="SPI-1 type 3 secretion system secretin N0" evidence="8">
    <location>
        <begin position="36"/>
        <end position="104"/>
    </location>
</feature>
<evidence type="ECO:0000313" key="9">
    <source>
        <dbReference type="EMBL" id="KOC91596.1"/>
    </source>
</evidence>
<dbReference type="Proteomes" id="UP000037088">
    <property type="component" value="Unassembled WGS sequence"/>
</dbReference>
<dbReference type="InterPro" id="IPR003522">
    <property type="entry name" value="T3SS_OM_pore_YscC"/>
</dbReference>
<dbReference type="EMBL" id="JRXE01000005">
    <property type="protein sequence ID" value="KOC91596.1"/>
    <property type="molecule type" value="Genomic_DNA"/>
</dbReference>
<dbReference type="InterPro" id="IPR049034">
    <property type="entry name" value="T3S_SPI-1_N0"/>
</dbReference>
<dbReference type="Gene3D" id="3.30.1370.120">
    <property type="match status" value="2"/>
</dbReference>
<dbReference type="STRING" id="1560201.NG42_04985"/>
<evidence type="ECO:0000256" key="1">
    <source>
        <dbReference type="ARBA" id="ARBA00004442"/>
    </source>
</evidence>
<evidence type="ECO:0000259" key="8">
    <source>
        <dbReference type="Pfam" id="PF21304"/>
    </source>
</evidence>
<keyword evidence="3" id="KW-0998">Cell outer membrane</keyword>
<accession>A0A0L7TGD9</accession>
<evidence type="ECO:0000313" key="11">
    <source>
        <dbReference type="Proteomes" id="UP000036851"/>
    </source>
</evidence>
<dbReference type="Pfam" id="PF21304">
    <property type="entry name" value="T3S_SPI-1_N0"/>
    <property type="match status" value="1"/>
</dbReference>
<reference evidence="11 12" key="1">
    <citation type="journal article" date="2015" name="Int. J. Syst. Evol. Microbiol.">
        <title>Erwinia iniecta sp. nov., isolated from Russian wheat aphids (Diuraphis noxia).</title>
        <authorList>
            <person name="Campillo T."/>
            <person name="Luna E."/>
            <person name="Portier P."/>
            <person name="Fischer-Le Saux M."/>
            <person name="Lapitan N."/>
            <person name="Tisserat N.A."/>
            <person name="Leach J.E."/>
        </authorList>
    </citation>
    <scope>NUCLEOTIDE SEQUENCE [LARGE SCALE GENOMIC DNA]</scope>
    <source>
        <strain evidence="9 12">B120</strain>
        <strain evidence="10 11">B149</strain>
    </source>
</reference>
<comment type="caution">
    <text evidence="10">The sequence shown here is derived from an EMBL/GenBank/DDBJ whole genome shotgun (WGS) entry which is preliminary data.</text>
</comment>
<evidence type="ECO:0000256" key="5">
    <source>
        <dbReference type="SAM" id="MobiDB-lite"/>
    </source>
</evidence>
<dbReference type="PANTHER" id="PTHR30332">
    <property type="entry name" value="PROBABLE GENERAL SECRETION PATHWAY PROTEIN D"/>
    <property type="match status" value="1"/>
</dbReference>
<evidence type="ECO:0000256" key="4">
    <source>
        <dbReference type="RuleBase" id="RU004004"/>
    </source>
</evidence>
<dbReference type="InterPro" id="IPR005644">
    <property type="entry name" value="NolW-like"/>
</dbReference>
<feature type="signal peptide" evidence="3">
    <location>
        <begin position="1"/>
        <end position="23"/>
    </location>
</feature>
<dbReference type="PRINTS" id="PR01337">
    <property type="entry name" value="TYPE3OMGPROT"/>
</dbReference>
<feature type="compositionally biased region" description="Acidic residues" evidence="5">
    <location>
        <begin position="231"/>
        <end position="240"/>
    </location>
</feature>
<dbReference type="Pfam" id="PF00263">
    <property type="entry name" value="Secretin"/>
    <property type="match status" value="1"/>
</dbReference>
<dbReference type="InterPro" id="IPR038591">
    <property type="entry name" value="NolW-like_sf"/>
</dbReference>
<dbReference type="GO" id="GO:0030257">
    <property type="term" value="C:type III protein secretion system complex"/>
    <property type="evidence" value="ECO:0007669"/>
    <property type="project" value="UniProtKB-UniRule"/>
</dbReference>
<dbReference type="EMBL" id="JRXF01000005">
    <property type="protein sequence ID" value="KOC94453.1"/>
    <property type="molecule type" value="Genomic_DNA"/>
</dbReference>
<name>A0A0L7TGD9_9GAMM</name>
<organism evidence="10 11">
    <name type="scientific">Winslowiella iniecta</name>
    <dbReference type="NCBI Taxonomy" id="1560201"/>
    <lineage>
        <taxon>Bacteria</taxon>
        <taxon>Pseudomonadati</taxon>
        <taxon>Pseudomonadota</taxon>
        <taxon>Gammaproteobacteria</taxon>
        <taxon>Enterobacterales</taxon>
        <taxon>Erwiniaceae</taxon>
        <taxon>Winslowiella</taxon>
    </lineage>
</organism>
<dbReference type="GO" id="GO:0030254">
    <property type="term" value="P:protein secretion by the type III secretion system"/>
    <property type="evidence" value="ECO:0007669"/>
    <property type="project" value="UniProtKB-UniRule"/>
</dbReference>
<feature type="chain" id="PRO_5010916892" description="Type 3 secretion system secretin" evidence="3">
    <location>
        <begin position="24"/>
        <end position="556"/>
    </location>
</feature>
<dbReference type="Proteomes" id="UP000036851">
    <property type="component" value="Unassembled WGS sequence"/>
</dbReference>
<evidence type="ECO:0000313" key="10">
    <source>
        <dbReference type="EMBL" id="KOC94453.1"/>
    </source>
</evidence>
<keyword evidence="3" id="KW-0811">Translocation</keyword>
<keyword evidence="3" id="KW-0472">Membrane</keyword>
<sequence length="556" mass="61777" precursor="true">MKRSTLLLLFFAVSLMYCCLAIADTPVAEKMPAQGYVAAKDGVKQFFDALSARMKIPFIVSNLAAKKRISGNFDFSAPETLLNNITGNMGMVWYHDGNTIYIYDASELKNGVFRLKNSSVAELKKFLLASDLYDERYPLRSEPGSQTFYLAGPPVYFTLVMQTATYLDQLAVTEVEATSLVAIPLYNSFVEDRKYKYRDEVITIPGVASVIRALTFNGVAATQMENRPTAEQEDAAEEGAESPAMTDDVADKALQATWQPATRAAVRVEGDMVVIANPDNNSLLIKGSPEQLKNIKRLVSLLDIPKRHIEMSVWIVDLQKDELEQLGVTWRGSLNLTDQFGASFNGGFSSTVDGASFMTAIMALSQQNRANVVSRPMLLTQENVPAIFDNSRTFYTKLIGERSTSLEQVTYGTSLSVLPRFTDAEEIEMMLSVEDGNQYRQDNDKESSLPEVGRTNISTVARVPKGKSLLIGGYTRDENSNLRQGIPGLRDLPLIGGLFNYRQNRSANMVRIFLIQPKEIDGREARDGSRMVAGLRNKSADAPLFDWMNNFLDAQR</sequence>
<dbReference type="Gene3D" id="3.55.50.30">
    <property type="match status" value="1"/>
</dbReference>
<keyword evidence="3 4" id="KW-0813">Transport</keyword>
<dbReference type="OrthoDB" id="9779724at2"/>
<dbReference type="GO" id="GO:0015627">
    <property type="term" value="C:type II protein secretion system complex"/>
    <property type="evidence" value="ECO:0007669"/>
    <property type="project" value="TreeGrafter"/>
</dbReference>
<dbReference type="AlphaFoldDB" id="A0A0L7TGD9"/>
<dbReference type="InterPro" id="IPR004846">
    <property type="entry name" value="T2SS/T3SS_dom"/>
</dbReference>
<gene>
    <name evidence="3" type="primary">sctC</name>
    <name evidence="9" type="ORF">NG42_04985</name>
    <name evidence="10" type="ORF">NG43_04520</name>
</gene>
<feature type="region of interest" description="Disordered" evidence="5">
    <location>
        <begin position="224"/>
        <end position="246"/>
    </location>
</feature>
<evidence type="ECO:0000259" key="6">
    <source>
        <dbReference type="Pfam" id="PF00263"/>
    </source>
</evidence>
<comment type="subunit">
    <text evidence="3">The core secretion machinery of the T3SS is composed of approximately 20 different proteins, including cytoplasmic components, a base, an export apparatus and a needle. This subunit is part of the base, which anchors the injectisome in the bacterial cell envelope. Forms a stable homooligomeric complex.</text>
</comment>
<dbReference type="NCBIfam" id="TIGR02516">
    <property type="entry name" value="type_III_yscC"/>
    <property type="match status" value="1"/>
</dbReference>
<keyword evidence="2 3" id="KW-0732">Signal</keyword>
<keyword evidence="12" id="KW-1185">Reference proteome</keyword>
<proteinExistence type="inferred from homology"/>
<dbReference type="RefSeq" id="WP_052898159.1">
    <property type="nucleotide sequence ID" value="NZ_JRXE01000005.1"/>
</dbReference>
<feature type="domain" description="Type II/III secretion system secretin-like" evidence="6">
    <location>
        <begin position="363"/>
        <end position="518"/>
    </location>
</feature>
<comment type="function">
    <text evidence="3">Component of the type III secretion system (T3SS), also called injectisome, which is used to inject bacterial effector proteins into eukaryotic host cells. Forms a ring-shaped multimeric structure with an apparent central pore in the outer membrane.</text>
</comment>
<keyword evidence="3" id="KW-0653">Protein transport</keyword>
<comment type="similarity">
    <text evidence="3">Belongs to the bacterial secretin family. T3SS SctC subfamily.</text>
</comment>
<dbReference type="InterPro" id="IPR050810">
    <property type="entry name" value="Bact_Secretion_Sys_Channel"/>
</dbReference>
<evidence type="ECO:0000313" key="12">
    <source>
        <dbReference type="Proteomes" id="UP000037088"/>
    </source>
</evidence>
<dbReference type="GO" id="GO:0009279">
    <property type="term" value="C:cell outer membrane"/>
    <property type="evidence" value="ECO:0007669"/>
    <property type="project" value="UniProtKB-SubCell"/>
</dbReference>
<comment type="subcellular location">
    <subcellularLocation>
        <location evidence="1 3 4">Cell outer membrane</location>
    </subcellularLocation>
</comment>
<dbReference type="PANTHER" id="PTHR30332:SF5">
    <property type="entry name" value="SPI-1 TYPE 3 SECRETION SYSTEM SECRETIN"/>
    <property type="match status" value="1"/>
</dbReference>
<feature type="domain" description="NolW-like" evidence="7">
    <location>
        <begin position="268"/>
        <end position="307"/>
    </location>
</feature>
<dbReference type="Pfam" id="PF03958">
    <property type="entry name" value="Secretin_N"/>
    <property type="match status" value="1"/>
</dbReference>
<protein>
    <recommendedName>
        <fullName evidence="3">Type 3 secretion system secretin</fullName>
        <shortName evidence="3">T3SS secretin</shortName>
    </recommendedName>
</protein>